<gene>
    <name evidence="1" type="ORF">MLD38_023788</name>
</gene>
<comment type="caution">
    <text evidence="1">The sequence shown here is derived from an EMBL/GenBank/DDBJ whole genome shotgun (WGS) entry which is preliminary data.</text>
</comment>
<accession>A0ACB9NRD5</accession>
<dbReference type="Proteomes" id="UP001057402">
    <property type="component" value="Chromosome 7"/>
</dbReference>
<name>A0ACB9NRD5_9MYRT</name>
<proteinExistence type="predicted"/>
<reference evidence="2" key="1">
    <citation type="journal article" date="2023" name="Front. Plant Sci.">
        <title>Chromosomal-level genome assembly of Melastoma candidum provides insights into trichome evolution.</title>
        <authorList>
            <person name="Zhong Y."/>
            <person name="Wu W."/>
            <person name="Sun C."/>
            <person name="Zou P."/>
            <person name="Liu Y."/>
            <person name="Dai S."/>
            <person name="Zhou R."/>
        </authorList>
    </citation>
    <scope>NUCLEOTIDE SEQUENCE [LARGE SCALE GENOMIC DNA]</scope>
</reference>
<organism evidence="1 2">
    <name type="scientific">Melastoma candidum</name>
    <dbReference type="NCBI Taxonomy" id="119954"/>
    <lineage>
        <taxon>Eukaryota</taxon>
        <taxon>Viridiplantae</taxon>
        <taxon>Streptophyta</taxon>
        <taxon>Embryophyta</taxon>
        <taxon>Tracheophyta</taxon>
        <taxon>Spermatophyta</taxon>
        <taxon>Magnoliopsida</taxon>
        <taxon>eudicotyledons</taxon>
        <taxon>Gunneridae</taxon>
        <taxon>Pentapetalae</taxon>
        <taxon>rosids</taxon>
        <taxon>malvids</taxon>
        <taxon>Myrtales</taxon>
        <taxon>Melastomataceae</taxon>
        <taxon>Melastomatoideae</taxon>
        <taxon>Melastomateae</taxon>
        <taxon>Melastoma</taxon>
    </lineage>
</organism>
<evidence type="ECO:0000313" key="2">
    <source>
        <dbReference type="Proteomes" id="UP001057402"/>
    </source>
</evidence>
<evidence type="ECO:0000313" key="1">
    <source>
        <dbReference type="EMBL" id="KAI4338775.1"/>
    </source>
</evidence>
<protein>
    <submittedName>
        <fullName evidence="1">Uncharacterized protein</fullName>
    </submittedName>
</protein>
<sequence>MLCATVVIVIIAAALPEIHGAVHTVGGSAGWTQSVDYKTWASGETFAIGDTLQFNYGLSHSVDQVSNSDYDSCSSGNAIQSYSGGSTAINITSAGSMYFICPTVGHCSGGMKLAIIVQSSATAPSTTPSSPPTTPSTTPSPPSATPSTTPYTNSSPPPPTTPYNGVHAGNRSSNMALAAFSFVVSTLVLWGKNELVCNFSANFD</sequence>
<dbReference type="EMBL" id="CM042886">
    <property type="protein sequence ID" value="KAI4338775.1"/>
    <property type="molecule type" value="Genomic_DNA"/>
</dbReference>
<keyword evidence="2" id="KW-1185">Reference proteome</keyword>